<evidence type="ECO:0000313" key="1">
    <source>
        <dbReference type="EMBL" id="KAJ7530199.1"/>
    </source>
</evidence>
<sequence length="101" mass="10639">MGSSPFSHISGNLPMFLCVRGCPGEHVVGDRLALGHTAGCSGQLGAAAWDRWAPGHVVLGTFECAARDTHLPRTARYTWVPRQVGVETTGGLGIGGRRCPK</sequence>
<keyword evidence="2" id="KW-1185">Reference proteome</keyword>
<reference evidence="2" key="1">
    <citation type="journal article" date="2024" name="Proc. Natl. Acad. Sci. U.S.A.">
        <title>Extraordinary preservation of gene collinearity over three hundred million years revealed in homosporous lycophytes.</title>
        <authorList>
            <person name="Li C."/>
            <person name="Wickell D."/>
            <person name="Kuo L.Y."/>
            <person name="Chen X."/>
            <person name="Nie B."/>
            <person name="Liao X."/>
            <person name="Peng D."/>
            <person name="Ji J."/>
            <person name="Jenkins J."/>
            <person name="Williams M."/>
            <person name="Shu S."/>
            <person name="Plott C."/>
            <person name="Barry K."/>
            <person name="Rajasekar S."/>
            <person name="Grimwood J."/>
            <person name="Han X."/>
            <person name="Sun S."/>
            <person name="Hou Z."/>
            <person name="He W."/>
            <person name="Dai G."/>
            <person name="Sun C."/>
            <person name="Schmutz J."/>
            <person name="Leebens-Mack J.H."/>
            <person name="Li F.W."/>
            <person name="Wang L."/>
        </authorList>
    </citation>
    <scope>NUCLEOTIDE SEQUENCE [LARGE SCALE GENOMIC DNA]</scope>
    <source>
        <strain evidence="2">cv. PW_Plant_1</strain>
    </source>
</reference>
<dbReference type="EMBL" id="CM055106">
    <property type="protein sequence ID" value="KAJ7530199.1"/>
    <property type="molecule type" value="Genomic_DNA"/>
</dbReference>
<accession>A0ACC2BL06</accession>
<name>A0ACC2BL06_DIPCM</name>
<protein>
    <submittedName>
        <fullName evidence="1">Uncharacterized protein</fullName>
    </submittedName>
</protein>
<comment type="caution">
    <text evidence="1">The sequence shown here is derived from an EMBL/GenBank/DDBJ whole genome shotgun (WGS) entry which is preliminary data.</text>
</comment>
<gene>
    <name evidence="1" type="ORF">O6H91_15G084600</name>
</gene>
<organism evidence="1 2">
    <name type="scientific">Diphasiastrum complanatum</name>
    <name type="common">Issler's clubmoss</name>
    <name type="synonym">Lycopodium complanatum</name>
    <dbReference type="NCBI Taxonomy" id="34168"/>
    <lineage>
        <taxon>Eukaryota</taxon>
        <taxon>Viridiplantae</taxon>
        <taxon>Streptophyta</taxon>
        <taxon>Embryophyta</taxon>
        <taxon>Tracheophyta</taxon>
        <taxon>Lycopodiopsida</taxon>
        <taxon>Lycopodiales</taxon>
        <taxon>Lycopodiaceae</taxon>
        <taxon>Lycopodioideae</taxon>
        <taxon>Diphasiastrum</taxon>
    </lineage>
</organism>
<evidence type="ECO:0000313" key="2">
    <source>
        <dbReference type="Proteomes" id="UP001162992"/>
    </source>
</evidence>
<proteinExistence type="predicted"/>
<dbReference type="Proteomes" id="UP001162992">
    <property type="component" value="Chromosome 15"/>
</dbReference>